<feature type="region of interest" description="Disordered" evidence="1">
    <location>
        <begin position="75"/>
        <end position="102"/>
    </location>
</feature>
<accession>A0ABP7CCL7</accession>
<evidence type="ECO:0000313" key="3">
    <source>
        <dbReference type="Proteomes" id="UP001500902"/>
    </source>
</evidence>
<comment type="caution">
    <text evidence="2">The sequence shown here is derived from an EMBL/GenBank/DDBJ whole genome shotgun (WGS) entry which is preliminary data.</text>
</comment>
<dbReference type="Proteomes" id="UP001500902">
    <property type="component" value="Unassembled WGS sequence"/>
</dbReference>
<sequence>MWDEADHDAASAVLIGAAASAGSGVRELEWDKPTYGAWPIVVMRLDDSPGVGISASVGLRFGFLLPAGDCSAGHRRAHAGLRGRPNRVGPPYQARSNKRGGR</sequence>
<keyword evidence="3" id="KW-1185">Reference proteome</keyword>
<dbReference type="EMBL" id="BAAAZP010000100">
    <property type="protein sequence ID" value="GAA3683506.1"/>
    <property type="molecule type" value="Genomic_DNA"/>
</dbReference>
<evidence type="ECO:0000256" key="1">
    <source>
        <dbReference type="SAM" id="MobiDB-lite"/>
    </source>
</evidence>
<name>A0ABP7CCL7_9ACTN</name>
<organism evidence="2 3">
    <name type="scientific">Nonomuraea antimicrobica</name>
    <dbReference type="NCBI Taxonomy" id="561173"/>
    <lineage>
        <taxon>Bacteria</taxon>
        <taxon>Bacillati</taxon>
        <taxon>Actinomycetota</taxon>
        <taxon>Actinomycetes</taxon>
        <taxon>Streptosporangiales</taxon>
        <taxon>Streptosporangiaceae</taxon>
        <taxon>Nonomuraea</taxon>
    </lineage>
</organism>
<gene>
    <name evidence="2" type="ORF">GCM10022224_055100</name>
</gene>
<evidence type="ECO:0000313" key="2">
    <source>
        <dbReference type="EMBL" id="GAA3683506.1"/>
    </source>
</evidence>
<reference evidence="3" key="1">
    <citation type="journal article" date="2019" name="Int. J. Syst. Evol. Microbiol.">
        <title>The Global Catalogue of Microorganisms (GCM) 10K type strain sequencing project: providing services to taxonomists for standard genome sequencing and annotation.</title>
        <authorList>
            <consortium name="The Broad Institute Genomics Platform"/>
            <consortium name="The Broad Institute Genome Sequencing Center for Infectious Disease"/>
            <person name="Wu L."/>
            <person name="Ma J."/>
        </authorList>
    </citation>
    <scope>NUCLEOTIDE SEQUENCE [LARGE SCALE GENOMIC DNA]</scope>
    <source>
        <strain evidence="3">JCM 16904</strain>
    </source>
</reference>
<proteinExistence type="predicted"/>
<feature type="compositionally biased region" description="Basic residues" evidence="1">
    <location>
        <begin position="75"/>
        <end position="85"/>
    </location>
</feature>
<protein>
    <submittedName>
        <fullName evidence="2">Uncharacterized protein</fullName>
    </submittedName>
</protein>